<protein>
    <submittedName>
        <fullName evidence="1">Uncharacterized protein</fullName>
    </submittedName>
</protein>
<dbReference type="Proteomes" id="UP000198863">
    <property type="component" value="Unassembled WGS sequence"/>
</dbReference>
<name>A0A1G7YHU1_9ACTN</name>
<gene>
    <name evidence="1" type="ORF">SAMN05660324_3957</name>
</gene>
<reference evidence="2" key="1">
    <citation type="submission" date="2016-10" db="EMBL/GenBank/DDBJ databases">
        <authorList>
            <person name="Varghese N."/>
            <person name="Submissions S."/>
        </authorList>
    </citation>
    <scope>NUCLEOTIDE SEQUENCE [LARGE SCALE GENOMIC DNA]</scope>
    <source>
        <strain evidence="2">DSM 44526</strain>
    </source>
</reference>
<evidence type="ECO:0000313" key="2">
    <source>
        <dbReference type="Proteomes" id="UP000198863"/>
    </source>
</evidence>
<accession>A0A1G7YHU1</accession>
<keyword evidence="2" id="KW-1185">Reference proteome</keyword>
<sequence length="62" mass="6552">MTLREELEAVLVELARAEAEVRASASRVGCDPHLLVDPMGNSKLAPLLVTRAQVLVALAGLS</sequence>
<dbReference type="AlphaFoldDB" id="A0A1G7YHU1"/>
<evidence type="ECO:0000313" key="1">
    <source>
        <dbReference type="EMBL" id="SDG95795.1"/>
    </source>
</evidence>
<dbReference type="RefSeq" id="WP_091067609.1">
    <property type="nucleotide sequence ID" value="NZ_FNCF01000007.1"/>
</dbReference>
<organism evidence="1 2">
    <name type="scientific">Klenkia brasiliensis</name>
    <dbReference type="NCBI Taxonomy" id="333142"/>
    <lineage>
        <taxon>Bacteria</taxon>
        <taxon>Bacillati</taxon>
        <taxon>Actinomycetota</taxon>
        <taxon>Actinomycetes</taxon>
        <taxon>Geodermatophilales</taxon>
        <taxon>Geodermatophilaceae</taxon>
        <taxon>Klenkia</taxon>
    </lineage>
</organism>
<dbReference type="EMBL" id="FNCF01000007">
    <property type="protein sequence ID" value="SDG95795.1"/>
    <property type="molecule type" value="Genomic_DNA"/>
</dbReference>
<proteinExistence type="predicted"/>